<name>A0ACB8TH87_9AGAM</name>
<reference evidence="1" key="2">
    <citation type="journal article" date="2022" name="New Phytol.">
        <title>Evolutionary transition to the ectomycorrhizal habit in the genomes of a hyperdiverse lineage of mushroom-forming fungi.</title>
        <authorList>
            <person name="Looney B."/>
            <person name="Miyauchi S."/>
            <person name="Morin E."/>
            <person name="Drula E."/>
            <person name="Courty P.E."/>
            <person name="Kohler A."/>
            <person name="Kuo A."/>
            <person name="LaButti K."/>
            <person name="Pangilinan J."/>
            <person name="Lipzen A."/>
            <person name="Riley R."/>
            <person name="Andreopoulos W."/>
            <person name="He G."/>
            <person name="Johnson J."/>
            <person name="Nolan M."/>
            <person name="Tritt A."/>
            <person name="Barry K.W."/>
            <person name="Grigoriev I.V."/>
            <person name="Nagy L.G."/>
            <person name="Hibbett D."/>
            <person name="Henrissat B."/>
            <person name="Matheny P.B."/>
            <person name="Labbe J."/>
            <person name="Martin F.M."/>
        </authorList>
    </citation>
    <scope>NUCLEOTIDE SEQUENCE</scope>
    <source>
        <strain evidence="1">HHB10654</strain>
    </source>
</reference>
<gene>
    <name evidence="1" type="ORF">BV25DRAFT_1896761</name>
</gene>
<evidence type="ECO:0000313" key="2">
    <source>
        <dbReference type="Proteomes" id="UP000814140"/>
    </source>
</evidence>
<dbReference type="Proteomes" id="UP000814140">
    <property type="component" value="Unassembled WGS sequence"/>
</dbReference>
<keyword evidence="2" id="KW-1185">Reference proteome</keyword>
<proteinExistence type="predicted"/>
<reference evidence="1" key="1">
    <citation type="submission" date="2021-03" db="EMBL/GenBank/DDBJ databases">
        <authorList>
            <consortium name="DOE Joint Genome Institute"/>
            <person name="Ahrendt S."/>
            <person name="Looney B.P."/>
            <person name="Miyauchi S."/>
            <person name="Morin E."/>
            <person name="Drula E."/>
            <person name="Courty P.E."/>
            <person name="Chicoki N."/>
            <person name="Fauchery L."/>
            <person name="Kohler A."/>
            <person name="Kuo A."/>
            <person name="Labutti K."/>
            <person name="Pangilinan J."/>
            <person name="Lipzen A."/>
            <person name="Riley R."/>
            <person name="Andreopoulos W."/>
            <person name="He G."/>
            <person name="Johnson J."/>
            <person name="Barry K.W."/>
            <person name="Grigoriev I.V."/>
            <person name="Nagy L."/>
            <person name="Hibbett D."/>
            <person name="Henrissat B."/>
            <person name="Matheny P.B."/>
            <person name="Labbe J."/>
            <person name="Martin F."/>
        </authorList>
    </citation>
    <scope>NUCLEOTIDE SEQUENCE</scope>
    <source>
        <strain evidence="1">HHB10654</strain>
    </source>
</reference>
<protein>
    <submittedName>
        <fullName evidence="1">Uncharacterized protein</fullName>
    </submittedName>
</protein>
<sequence>MEAEQGDSQSDGTRSRERGSRPEHVMATARPFKLALRLHEPLLILHLQHLSFLQPRYHIRRMITRHGVRTPGIFLDFLAPAIAVRRASNSIRRHTPPIATPTPSTSRSTAGKLLSPSNMWAHLGEQDPVLESQAPRPSSTDGIDTTIPKVLKDQSDLRILPQYFQLLLQSLERKNLPLAEMLWLRIQEQKLHKLLGPSDLDRFSRLITRLTPMDDAQASERVTIEDMAIYLATQRYTEPLTRCLAASVKKQQPLETIQLYNRFRDKWKGADDFEEVAGNESEDNDAAVALVTRAHVPVRARGSEIVLSAITAYTMQDDFQAAIQTALRAPFRISPITVAQFLSPFELSPTLLEKINIVIRHCYVAQLASRPLSFMHQLTNLKAVNTNALHHLYDTLRTALGDEYPWLAVESSQVSSKRPVVMREVYWSQLLRSFLEVRRLDVAEVMWDDMIRFGFKPTLSIWTNLITGVAELKGADHALALWRAMLGAGIVPDALAYHAIITGLLHNKRPNDAAAVFADFQQAIPYDGKNTDKMVTVYNSTLAGYLSNNREADARDILEHMKANGPHPTVTTYNIFLGHYNGMRDLKSLSSTLKAITAQGLKGNVFTFSTLLSALLRIIPREQAIARVFAIMEKHRVKPNFVTYSAIIDNLVKAQTEDALKAAFDLLRMMEESGDPELAPNFVTYTSILAGVYRWPGLREDLVEECAAHVVQKMKDYGIHWNHVAYNILIKACLANPGSVGVQKAMYYYRDMKKQRVKKTGDTWYIILHGLAHRGEWNLASHIVDDMMRSGLRISESLGSMAMEVKRKAGGDSI</sequence>
<evidence type="ECO:0000313" key="1">
    <source>
        <dbReference type="EMBL" id="KAI0067793.1"/>
    </source>
</evidence>
<accession>A0ACB8TH87</accession>
<dbReference type="EMBL" id="MU277189">
    <property type="protein sequence ID" value="KAI0067793.1"/>
    <property type="molecule type" value="Genomic_DNA"/>
</dbReference>
<comment type="caution">
    <text evidence="1">The sequence shown here is derived from an EMBL/GenBank/DDBJ whole genome shotgun (WGS) entry which is preliminary data.</text>
</comment>
<organism evidence="1 2">
    <name type="scientific">Artomyces pyxidatus</name>
    <dbReference type="NCBI Taxonomy" id="48021"/>
    <lineage>
        <taxon>Eukaryota</taxon>
        <taxon>Fungi</taxon>
        <taxon>Dikarya</taxon>
        <taxon>Basidiomycota</taxon>
        <taxon>Agaricomycotina</taxon>
        <taxon>Agaricomycetes</taxon>
        <taxon>Russulales</taxon>
        <taxon>Auriscalpiaceae</taxon>
        <taxon>Artomyces</taxon>
    </lineage>
</organism>